<protein>
    <submittedName>
        <fullName evidence="1">Uncharacterized protein</fullName>
    </submittedName>
</protein>
<dbReference type="AlphaFoldDB" id="A0A510XXI9"/>
<gene>
    <name evidence="1" type="ORF">PES01_21860</name>
</gene>
<organism evidence="1 2">
    <name type="scientific">Pseudoalteromonas espejiana</name>
    <dbReference type="NCBI Taxonomy" id="28107"/>
    <lineage>
        <taxon>Bacteria</taxon>
        <taxon>Pseudomonadati</taxon>
        <taxon>Pseudomonadota</taxon>
        <taxon>Gammaproteobacteria</taxon>
        <taxon>Alteromonadales</taxon>
        <taxon>Pseudoalteromonadaceae</taxon>
        <taxon>Pseudoalteromonas</taxon>
    </lineage>
</organism>
<accession>A0A510XXI9</accession>
<reference evidence="1 2" key="1">
    <citation type="submission" date="2019-07" db="EMBL/GenBank/DDBJ databases">
        <title>Whole genome shotgun sequence of Pseudoalteromonas espejiana NBRC 102222.</title>
        <authorList>
            <person name="Hosoyama A."/>
            <person name="Uohara A."/>
            <person name="Ohji S."/>
            <person name="Ichikawa N."/>
        </authorList>
    </citation>
    <scope>NUCLEOTIDE SEQUENCE [LARGE SCALE GENOMIC DNA]</scope>
    <source>
        <strain evidence="1 2">NBRC 102222</strain>
    </source>
</reference>
<comment type="caution">
    <text evidence="1">The sequence shown here is derived from an EMBL/GenBank/DDBJ whole genome shotgun (WGS) entry which is preliminary data.</text>
</comment>
<name>A0A510XXI9_9GAMM</name>
<keyword evidence="2" id="KW-1185">Reference proteome</keyword>
<dbReference type="Proteomes" id="UP000321419">
    <property type="component" value="Unassembled WGS sequence"/>
</dbReference>
<sequence length="67" mass="7668">MCVSVILNMSEYLMQPYYAKVKKSLIVKRISTFGTIIKTVNIKLHTRSKLCTPLFIKALKAKISVHK</sequence>
<proteinExistence type="predicted"/>
<evidence type="ECO:0000313" key="1">
    <source>
        <dbReference type="EMBL" id="GEK55341.1"/>
    </source>
</evidence>
<evidence type="ECO:0000313" key="2">
    <source>
        <dbReference type="Proteomes" id="UP000321419"/>
    </source>
</evidence>
<dbReference type="EMBL" id="BJUM01000019">
    <property type="protein sequence ID" value="GEK55341.1"/>
    <property type="molecule type" value="Genomic_DNA"/>
</dbReference>